<evidence type="ECO:0000313" key="3">
    <source>
        <dbReference type="Proteomes" id="UP000194153"/>
    </source>
</evidence>
<proteinExistence type="predicted"/>
<protein>
    <submittedName>
        <fullName evidence="2">Uncharacterized protein</fullName>
    </submittedName>
</protein>
<comment type="caution">
    <text evidence="2">The sequence shown here is derived from an EMBL/GenBank/DDBJ whole genome shotgun (WGS) entry which is preliminary data.</text>
</comment>
<sequence length="418" mass="47881">MYFSGWAFYYSLQYRRGTHNPSFRSASERQNKLIKPIAGESDSNRANFQQALKAFTHCDDMQNNVSKIYAITEGGSMMKLRTITTPFFAILMLTLCSSVVFAANKKKPATQSKQSVSRTKPIEKEKPVAVITNLDSKGYYKEFRNMLLNMNKKSLSEYITKYPNSPYTRFSKANIAAIEEASEGFGKFFLVLKNNTRLNVKLETSQYVNEEQLQFNSTLVRVDPSTIAYVEFLSDTEELEVHVDYKQGINFKNVLNRSPRDITIYQRGDLPQTSNSTLLPSKRTNGMIKYKIAQNLASLASSDAADKFAMLDVLNKFDNKMDLDIYNMSSDDEKKVIASAIYDMAYLFFNGHIKWKPSSDYIITDIEQIIRDNDKIYLKDYSNAMRYLIDYATVSNNDVLILPSIHGKADYYPFVIMP</sequence>
<keyword evidence="1" id="KW-1133">Transmembrane helix</keyword>
<organism evidence="2 3">
    <name type="scientific">Geoanaerobacter pelophilus</name>
    <dbReference type="NCBI Taxonomy" id="60036"/>
    <lineage>
        <taxon>Bacteria</taxon>
        <taxon>Pseudomonadati</taxon>
        <taxon>Thermodesulfobacteriota</taxon>
        <taxon>Desulfuromonadia</taxon>
        <taxon>Geobacterales</taxon>
        <taxon>Geobacteraceae</taxon>
        <taxon>Geoanaerobacter</taxon>
    </lineage>
</organism>
<evidence type="ECO:0000313" key="2">
    <source>
        <dbReference type="EMBL" id="GAW67063.1"/>
    </source>
</evidence>
<keyword evidence="1" id="KW-0812">Transmembrane</keyword>
<dbReference type="EMBL" id="BDQG01000001">
    <property type="protein sequence ID" value="GAW67063.1"/>
    <property type="molecule type" value="Genomic_DNA"/>
</dbReference>
<name>A0ABQ0MJ81_9BACT</name>
<evidence type="ECO:0000256" key="1">
    <source>
        <dbReference type="SAM" id="Phobius"/>
    </source>
</evidence>
<dbReference type="Proteomes" id="UP000194153">
    <property type="component" value="Unassembled WGS sequence"/>
</dbReference>
<accession>A0ABQ0MJ81</accession>
<feature type="transmembrane region" description="Helical" evidence="1">
    <location>
        <begin position="83"/>
        <end position="103"/>
    </location>
</feature>
<reference evidence="3" key="1">
    <citation type="submission" date="2017-05" db="EMBL/GenBank/DDBJ databases">
        <title>Draft genome sequence of Geobacter pelophilus, a iron(III)-reducing bacteria.</title>
        <authorList>
            <person name="Aoyagi T."/>
            <person name="Koike H."/>
            <person name="Morita T."/>
            <person name="Sato Y."/>
            <person name="Habe H."/>
            <person name="Hori T."/>
        </authorList>
    </citation>
    <scope>NUCLEOTIDE SEQUENCE [LARGE SCALE GENOMIC DNA]</scope>
    <source>
        <strain evidence="3">Drf2</strain>
    </source>
</reference>
<gene>
    <name evidence="2" type="ORF">GPEL0_01f2699</name>
</gene>
<keyword evidence="3" id="KW-1185">Reference proteome</keyword>
<keyword evidence="1" id="KW-0472">Membrane</keyword>